<keyword evidence="1 3" id="KW-0863">Zinc-finger</keyword>
<feature type="compositionally biased region" description="Polar residues" evidence="5">
    <location>
        <begin position="159"/>
        <end position="183"/>
    </location>
</feature>
<name>A0ABP1PY53_9HEXA</name>
<protein>
    <recommendedName>
        <fullName evidence="6">RING-type domain-containing protein</fullName>
    </recommendedName>
</protein>
<dbReference type="Pfam" id="PF13923">
    <property type="entry name" value="zf-C3HC4_2"/>
    <property type="match status" value="1"/>
</dbReference>
<dbReference type="CDD" id="cd16563">
    <property type="entry name" value="RING-HC_RNF220"/>
    <property type="match status" value="1"/>
</dbReference>
<dbReference type="SUPFAM" id="SSF57850">
    <property type="entry name" value="RING/U-box"/>
    <property type="match status" value="1"/>
</dbReference>
<accession>A0ABP1PY53</accession>
<evidence type="ECO:0000259" key="6">
    <source>
        <dbReference type="PROSITE" id="PS50089"/>
    </source>
</evidence>
<dbReference type="InterPro" id="IPR001841">
    <property type="entry name" value="Znf_RING"/>
</dbReference>
<proteinExistence type="predicted"/>
<feature type="compositionally biased region" description="Basic and acidic residues" evidence="5">
    <location>
        <begin position="230"/>
        <end position="249"/>
    </location>
</feature>
<dbReference type="PANTHER" id="PTHR13459">
    <property type="entry name" value="E3 UBIQUITIN-PROTEIN LIGASE RNF220 ISOFORM X1"/>
    <property type="match status" value="1"/>
</dbReference>
<evidence type="ECO:0000256" key="3">
    <source>
        <dbReference type="PROSITE-ProRule" id="PRU00175"/>
    </source>
</evidence>
<feature type="compositionally biased region" description="Basic and acidic residues" evidence="5">
    <location>
        <begin position="334"/>
        <end position="352"/>
    </location>
</feature>
<feature type="region of interest" description="Disordered" evidence="5">
    <location>
        <begin position="505"/>
        <end position="551"/>
    </location>
</feature>
<feature type="compositionally biased region" description="Polar residues" evidence="5">
    <location>
        <begin position="510"/>
        <end position="524"/>
    </location>
</feature>
<feature type="coiled-coil region" evidence="4">
    <location>
        <begin position="551"/>
        <end position="578"/>
    </location>
</feature>
<organism evidence="7 8">
    <name type="scientific">Orchesella dallaii</name>
    <dbReference type="NCBI Taxonomy" id="48710"/>
    <lineage>
        <taxon>Eukaryota</taxon>
        <taxon>Metazoa</taxon>
        <taxon>Ecdysozoa</taxon>
        <taxon>Arthropoda</taxon>
        <taxon>Hexapoda</taxon>
        <taxon>Collembola</taxon>
        <taxon>Entomobryomorpha</taxon>
        <taxon>Entomobryoidea</taxon>
        <taxon>Orchesellidae</taxon>
        <taxon>Orchesellinae</taxon>
        <taxon>Orchesella</taxon>
    </lineage>
</organism>
<dbReference type="PANTHER" id="PTHR13459:SF1">
    <property type="entry name" value="E3 UBIQUITIN-PROTEIN LIGASE RNF220 ISOFORM X1"/>
    <property type="match status" value="1"/>
</dbReference>
<dbReference type="InterPro" id="IPR040178">
    <property type="entry name" value="RNF220_RING"/>
</dbReference>
<gene>
    <name evidence="7" type="ORF">ODALV1_LOCUS5150</name>
</gene>
<evidence type="ECO:0000256" key="4">
    <source>
        <dbReference type="SAM" id="Coils"/>
    </source>
</evidence>
<feature type="compositionally biased region" description="Basic and acidic residues" evidence="5">
    <location>
        <begin position="257"/>
        <end position="268"/>
    </location>
</feature>
<evidence type="ECO:0000256" key="2">
    <source>
        <dbReference type="ARBA" id="ARBA00022833"/>
    </source>
</evidence>
<comment type="caution">
    <text evidence="7">The sequence shown here is derived from an EMBL/GenBank/DDBJ whole genome shotgun (WGS) entry which is preliminary data.</text>
</comment>
<feature type="compositionally biased region" description="Acidic residues" evidence="5">
    <location>
        <begin position="474"/>
        <end position="486"/>
    </location>
</feature>
<keyword evidence="2" id="KW-0862">Zinc</keyword>
<dbReference type="InterPro" id="IPR052443">
    <property type="entry name" value="E3_ubiq-ligase_RNF220-like"/>
</dbReference>
<dbReference type="Pfam" id="PF15926">
    <property type="entry name" value="RNF220"/>
    <property type="match status" value="1"/>
</dbReference>
<dbReference type="Proteomes" id="UP001642540">
    <property type="component" value="Unassembled WGS sequence"/>
</dbReference>
<reference evidence="7 8" key="1">
    <citation type="submission" date="2024-08" db="EMBL/GenBank/DDBJ databases">
        <authorList>
            <person name="Cucini C."/>
            <person name="Frati F."/>
        </authorList>
    </citation>
    <scope>NUCLEOTIDE SEQUENCE [LARGE SCALE GENOMIC DNA]</scope>
</reference>
<evidence type="ECO:0000313" key="7">
    <source>
        <dbReference type="EMBL" id="CAL8082217.1"/>
    </source>
</evidence>
<dbReference type="PROSITE" id="PS50089">
    <property type="entry name" value="ZF_RING_2"/>
    <property type="match status" value="1"/>
</dbReference>
<feature type="region of interest" description="Disordered" evidence="5">
    <location>
        <begin position="465"/>
        <end position="489"/>
    </location>
</feature>
<keyword evidence="4" id="KW-0175">Coiled coil</keyword>
<keyword evidence="8" id="KW-1185">Reference proteome</keyword>
<feature type="region of interest" description="Disordered" evidence="5">
    <location>
        <begin position="151"/>
        <end position="274"/>
    </location>
</feature>
<feature type="region of interest" description="Disordered" evidence="5">
    <location>
        <begin position="310"/>
        <end position="381"/>
    </location>
</feature>
<feature type="compositionally biased region" description="Low complexity" evidence="5">
    <location>
        <begin position="323"/>
        <end position="333"/>
    </location>
</feature>
<feature type="domain" description="RING-type" evidence="6">
    <location>
        <begin position="583"/>
        <end position="622"/>
    </location>
</feature>
<dbReference type="InterPro" id="IPR031824">
    <property type="entry name" value="RNF220_mid"/>
</dbReference>
<feature type="compositionally biased region" description="Basic residues" evidence="5">
    <location>
        <begin position="355"/>
        <end position="368"/>
    </location>
</feature>
<dbReference type="Gene3D" id="3.30.40.10">
    <property type="entry name" value="Zinc/RING finger domain, C3HC4 (zinc finger)"/>
    <property type="match status" value="1"/>
</dbReference>
<evidence type="ECO:0000256" key="5">
    <source>
        <dbReference type="SAM" id="MobiDB-lite"/>
    </source>
</evidence>
<sequence length="635" mass="70273">MFMHTRLQNMEESSYVPNSIPPSLVVFSQAGYGDTIRMQRPFGSQDGKDLNLTNLSPSSFGLRHMESYGGLPAQLVHLQNPFLHPALEARLPFGSTGAFRPVVTSSASSTPTSTSSAEERINVKGLSSAFTAANLVNNRRKLDSIVESVIEQQHHQSGRSRGSSTAPPQSQQNEQTVYSQASASGGGVINLDKSASSATSGFMNGGQSRHRSSSPASINVHVPSSSPSVKQEERERDRSDECGGDDRDGNGTPNSDVTERSTPEDTHPSKRRRNFGELSCPVCKMSLHPVDMESHLLSEVEQLMCLSRMHRNQQQRRDEPLASSSSTDSSSNTNKKEGPAELSQDSRWETYQRVRVNRHSRLRLKTRRRREESGGAGGPHVTCPVCQIPLQGPAEQLSGHVEACLRKDGRYHNGDMLDEDEPVDIEGDGDGDGHDLDEYDWMRSRRHLRPLVDSSSNYPIAALNMTTSRRREEENDTMEVVVDGDDTSTYGYTQYTEADIHAAMNRTESRSPTPARNQDGNSDASRWDDRESPVNSSCASDDGSGDQLGGNVNHKMVIQALKHRVRELERESKSDNQNGGNHCLVCKDTYRKPVVSISCWHVHCEQCWLRSLGSKKLCPQCNMITSAADLRRVFF</sequence>
<evidence type="ECO:0000256" key="1">
    <source>
        <dbReference type="ARBA" id="ARBA00022771"/>
    </source>
</evidence>
<feature type="compositionally biased region" description="Polar residues" evidence="5">
    <location>
        <begin position="193"/>
        <end position="229"/>
    </location>
</feature>
<dbReference type="EMBL" id="CAXLJM020000015">
    <property type="protein sequence ID" value="CAL8082217.1"/>
    <property type="molecule type" value="Genomic_DNA"/>
</dbReference>
<dbReference type="InterPro" id="IPR013083">
    <property type="entry name" value="Znf_RING/FYVE/PHD"/>
</dbReference>
<evidence type="ECO:0000313" key="8">
    <source>
        <dbReference type="Proteomes" id="UP001642540"/>
    </source>
</evidence>
<keyword evidence="1 3" id="KW-0479">Metal-binding</keyword>